<dbReference type="Pfam" id="PF08477">
    <property type="entry name" value="Roc"/>
    <property type="match status" value="1"/>
</dbReference>
<organism evidence="1 2">
    <name type="scientific">Volvox africanus</name>
    <dbReference type="NCBI Taxonomy" id="51714"/>
    <lineage>
        <taxon>Eukaryota</taxon>
        <taxon>Viridiplantae</taxon>
        <taxon>Chlorophyta</taxon>
        <taxon>core chlorophytes</taxon>
        <taxon>Chlorophyceae</taxon>
        <taxon>CS clade</taxon>
        <taxon>Chlamydomonadales</taxon>
        <taxon>Volvocaceae</taxon>
        <taxon>Volvox</taxon>
    </lineage>
</organism>
<gene>
    <name evidence="1" type="ORF">VaNZ11_005221</name>
</gene>
<dbReference type="EMBL" id="BSDZ01000013">
    <property type="protein sequence ID" value="GLI62554.1"/>
    <property type="molecule type" value="Genomic_DNA"/>
</dbReference>
<dbReference type="InterPro" id="IPR027417">
    <property type="entry name" value="P-loop_NTPase"/>
</dbReference>
<reference evidence="1 2" key="1">
    <citation type="journal article" date="2023" name="IScience">
        <title>Expanded male sex-determining region conserved during the evolution of homothallism in the green alga Volvox.</title>
        <authorList>
            <person name="Yamamoto K."/>
            <person name="Matsuzaki R."/>
            <person name="Mahakham W."/>
            <person name="Heman W."/>
            <person name="Sekimoto H."/>
            <person name="Kawachi M."/>
            <person name="Minakuchi Y."/>
            <person name="Toyoda A."/>
            <person name="Nozaki H."/>
        </authorList>
    </citation>
    <scope>NUCLEOTIDE SEQUENCE [LARGE SCALE GENOMIC DNA]</scope>
    <source>
        <strain evidence="1 2">NIES-4468</strain>
    </source>
</reference>
<dbReference type="SUPFAM" id="SSF52540">
    <property type="entry name" value="P-loop containing nucleoside triphosphate hydrolases"/>
    <property type="match status" value="1"/>
</dbReference>
<dbReference type="Proteomes" id="UP001165090">
    <property type="component" value="Unassembled WGS sequence"/>
</dbReference>
<feature type="non-terminal residue" evidence="1">
    <location>
        <position position="1"/>
    </location>
</feature>
<accession>A0ABQ5RZH0</accession>
<name>A0ABQ5RZH0_9CHLO</name>
<keyword evidence="2" id="KW-1185">Reference proteome</keyword>
<protein>
    <submittedName>
        <fullName evidence="1">Uncharacterized protein</fullName>
    </submittedName>
</protein>
<proteinExistence type="predicted"/>
<evidence type="ECO:0000313" key="2">
    <source>
        <dbReference type="Proteomes" id="UP001165090"/>
    </source>
</evidence>
<comment type="caution">
    <text evidence="1">The sequence shown here is derived from an EMBL/GenBank/DDBJ whole genome shotgun (WGS) entry which is preliminary data.</text>
</comment>
<sequence length="121" mass="13065">RCDVIAYNRNTLYGELISPSMTFSVVSELIEKDEYQMKLVFVGSAGVGKTCLIRRLFTNQISAETAATIGVQAFASDASRVHTCSHKASVGTLPEAAGGSHWLADCTCNTKVHALELRQQA</sequence>
<dbReference type="Gene3D" id="3.40.50.300">
    <property type="entry name" value="P-loop containing nucleotide triphosphate hydrolases"/>
    <property type="match status" value="1"/>
</dbReference>
<evidence type="ECO:0000313" key="1">
    <source>
        <dbReference type="EMBL" id="GLI62554.1"/>
    </source>
</evidence>